<dbReference type="EMBL" id="NBNE01004127">
    <property type="protein sequence ID" value="OWZ06076.1"/>
    <property type="molecule type" value="Genomic_DNA"/>
</dbReference>
<dbReference type="AlphaFoldDB" id="A0A225VKJ6"/>
<evidence type="ECO:0000256" key="1">
    <source>
        <dbReference type="SAM" id="MobiDB-lite"/>
    </source>
</evidence>
<organism evidence="2 3">
    <name type="scientific">Phytophthora megakarya</name>
    <dbReference type="NCBI Taxonomy" id="4795"/>
    <lineage>
        <taxon>Eukaryota</taxon>
        <taxon>Sar</taxon>
        <taxon>Stramenopiles</taxon>
        <taxon>Oomycota</taxon>
        <taxon>Peronosporomycetes</taxon>
        <taxon>Peronosporales</taxon>
        <taxon>Peronosporaceae</taxon>
        <taxon>Phytophthora</taxon>
    </lineage>
</organism>
<name>A0A225VKJ6_9STRA</name>
<feature type="compositionally biased region" description="Acidic residues" evidence="1">
    <location>
        <begin position="231"/>
        <end position="243"/>
    </location>
</feature>
<dbReference type="OrthoDB" id="120963at2759"/>
<feature type="region of interest" description="Disordered" evidence="1">
    <location>
        <begin position="204"/>
        <end position="243"/>
    </location>
</feature>
<accession>A0A225VKJ6</accession>
<evidence type="ECO:0008006" key="4">
    <source>
        <dbReference type="Google" id="ProtNLM"/>
    </source>
</evidence>
<keyword evidence="3" id="KW-1185">Reference proteome</keyword>
<dbReference type="Proteomes" id="UP000198211">
    <property type="component" value="Unassembled WGS sequence"/>
</dbReference>
<gene>
    <name evidence="2" type="ORF">PHMEG_00021721</name>
</gene>
<proteinExistence type="predicted"/>
<evidence type="ECO:0000313" key="3">
    <source>
        <dbReference type="Proteomes" id="UP000198211"/>
    </source>
</evidence>
<reference evidence="3" key="1">
    <citation type="submission" date="2017-03" db="EMBL/GenBank/DDBJ databases">
        <title>Phytopthora megakarya and P. palmivora, two closely related causual agents of cacao black pod achieved similar genome size and gene model numbers by different mechanisms.</title>
        <authorList>
            <person name="Ali S."/>
            <person name="Shao J."/>
            <person name="Larry D.J."/>
            <person name="Kronmiller B."/>
            <person name="Shen D."/>
            <person name="Strem M.D."/>
            <person name="Melnick R.L."/>
            <person name="Guiltinan M.J."/>
            <person name="Tyler B.M."/>
            <person name="Meinhardt L.W."/>
            <person name="Bailey B.A."/>
        </authorList>
    </citation>
    <scope>NUCLEOTIDE SEQUENCE [LARGE SCALE GENOMIC DNA]</scope>
    <source>
        <strain evidence="3">zdho120</strain>
    </source>
</reference>
<comment type="caution">
    <text evidence="2">The sequence shown here is derived from an EMBL/GenBank/DDBJ whole genome shotgun (WGS) entry which is preliminary data.</text>
</comment>
<feature type="compositionally biased region" description="Low complexity" evidence="1">
    <location>
        <begin position="221"/>
        <end position="230"/>
    </location>
</feature>
<protein>
    <recommendedName>
        <fullName evidence="4">MULE transposase domain-containing protein</fullName>
    </recommendedName>
</protein>
<sequence length="243" mass="27943">MIHFVVQGTDQQLEPAEIVCDFESALIEAVQTQFPNAIVIGCLFHLKQALRRAMKRFLLPEEECAIAMTRGVVDILTVVEQNLIERAIKWVKREIRQRCDVAGIQYSKAKWKGFWGYFQRTWLEQYNVSVWNVAGLNNELVARTNNPLERFNRELNDRFPKPRPSMATFVGVIKTLSAEYVQRLTDIPRGRARRPIRERIQLPVPIDIPEDIGDDSDDDAPAVAELQSDSSSDEEDGEDEEER</sequence>
<evidence type="ECO:0000313" key="2">
    <source>
        <dbReference type="EMBL" id="OWZ06076.1"/>
    </source>
</evidence>
<feature type="compositionally biased region" description="Acidic residues" evidence="1">
    <location>
        <begin position="208"/>
        <end position="220"/>
    </location>
</feature>